<comment type="caution">
    <text evidence="2">The sequence shown here is derived from an EMBL/GenBank/DDBJ whole genome shotgun (WGS) entry which is preliminary data.</text>
</comment>
<dbReference type="EMBL" id="CAMXCT010000249">
    <property type="protein sequence ID" value="CAI3976167.1"/>
    <property type="molecule type" value="Genomic_DNA"/>
</dbReference>
<dbReference type="SMART" id="SM00233">
    <property type="entry name" value="PH"/>
    <property type="match status" value="1"/>
</dbReference>
<proteinExistence type="predicted"/>
<name>A0A9P1BMS0_9DINO</name>
<dbReference type="EMBL" id="CAMXCT030000249">
    <property type="protein sequence ID" value="CAL4763479.1"/>
    <property type="molecule type" value="Genomic_DNA"/>
</dbReference>
<protein>
    <submittedName>
        <fullName evidence="3">Rhamnosyl O-methyltransferase</fullName>
    </submittedName>
</protein>
<feature type="domain" description="PH" evidence="1">
    <location>
        <begin position="26"/>
        <end position="123"/>
    </location>
</feature>
<dbReference type="EMBL" id="CAMXCT020000249">
    <property type="protein sequence ID" value="CAL1129542.1"/>
    <property type="molecule type" value="Genomic_DNA"/>
</dbReference>
<dbReference type="InterPro" id="IPR001849">
    <property type="entry name" value="PH_domain"/>
</dbReference>
<evidence type="ECO:0000313" key="2">
    <source>
        <dbReference type="EMBL" id="CAI3976167.1"/>
    </source>
</evidence>
<dbReference type="AlphaFoldDB" id="A0A9P1BMS0"/>
<dbReference type="Gene3D" id="2.30.29.30">
    <property type="entry name" value="Pleckstrin-homology domain (PH domain)/Phosphotyrosine-binding domain (PTB)"/>
    <property type="match status" value="1"/>
</dbReference>
<evidence type="ECO:0000313" key="4">
    <source>
        <dbReference type="Proteomes" id="UP001152797"/>
    </source>
</evidence>
<keyword evidence="4" id="KW-1185">Reference proteome</keyword>
<evidence type="ECO:0000313" key="3">
    <source>
        <dbReference type="EMBL" id="CAL4763479.1"/>
    </source>
</evidence>
<dbReference type="Proteomes" id="UP001152797">
    <property type="component" value="Unassembled WGS sequence"/>
</dbReference>
<dbReference type="PROSITE" id="PS50003">
    <property type="entry name" value="PH_DOMAIN"/>
    <property type="match status" value="1"/>
</dbReference>
<dbReference type="SUPFAM" id="SSF50729">
    <property type="entry name" value="PH domain-like"/>
    <property type="match status" value="1"/>
</dbReference>
<gene>
    <name evidence="2" type="ORF">C1SCF055_LOCUS4417</name>
</gene>
<reference evidence="2" key="1">
    <citation type="submission" date="2022-10" db="EMBL/GenBank/DDBJ databases">
        <authorList>
            <person name="Chen Y."/>
            <person name="Dougan E. K."/>
            <person name="Chan C."/>
            <person name="Rhodes N."/>
            <person name="Thang M."/>
        </authorList>
    </citation>
    <scope>NUCLEOTIDE SEQUENCE</scope>
</reference>
<evidence type="ECO:0000259" key="1">
    <source>
        <dbReference type="PROSITE" id="PS50003"/>
    </source>
</evidence>
<dbReference type="OrthoDB" id="416091at2759"/>
<sequence length="371" mass="42430">MEICDRPEQLKICDPQQDLEKLASECKDYSGELLRRQALKSSGGLLSGWNQEWCLLTHNFLAFFVSRTDLAVKQCLLLASVQDVKQDGRTLQIVLHEGKEELLRSPEKMSMDGWCDEIRHRLEKLRADGQTIMPCLSVAEAKGWAQEALRELSAEGQHQDHQAEQQMRERRYQAFALMLQATLLGRIRSVQRRAFTDLALYSRIQGLLQSQRNAAACRLWRAIKQPCWRQWERFEALQELEPQIMETKQVFNGQVLSRRVKSKLLTFCTLQVESLGQVDLCFAATLMDESKVPSPKRRNDLPVGLEIQVEALSAPRVRPEFLVRCWRPAPESEPVESEPTLSLPVHLAKKDQVNRRAKEQLAGWGKNGGGC</sequence>
<dbReference type="InterPro" id="IPR011993">
    <property type="entry name" value="PH-like_dom_sf"/>
</dbReference>
<organism evidence="2">
    <name type="scientific">Cladocopium goreaui</name>
    <dbReference type="NCBI Taxonomy" id="2562237"/>
    <lineage>
        <taxon>Eukaryota</taxon>
        <taxon>Sar</taxon>
        <taxon>Alveolata</taxon>
        <taxon>Dinophyceae</taxon>
        <taxon>Suessiales</taxon>
        <taxon>Symbiodiniaceae</taxon>
        <taxon>Cladocopium</taxon>
    </lineage>
</organism>
<reference evidence="3 4" key="2">
    <citation type="submission" date="2024-05" db="EMBL/GenBank/DDBJ databases">
        <authorList>
            <person name="Chen Y."/>
            <person name="Shah S."/>
            <person name="Dougan E. K."/>
            <person name="Thang M."/>
            <person name="Chan C."/>
        </authorList>
    </citation>
    <scope>NUCLEOTIDE SEQUENCE [LARGE SCALE GENOMIC DNA]</scope>
</reference>
<accession>A0A9P1BMS0</accession>